<dbReference type="PRINTS" id="PR00080">
    <property type="entry name" value="SDRFAMILY"/>
</dbReference>
<dbReference type="FunFam" id="3.40.50.720:FF:000084">
    <property type="entry name" value="Short-chain dehydrogenase reductase"/>
    <property type="match status" value="1"/>
</dbReference>
<dbReference type="NCBIfam" id="NF005214">
    <property type="entry name" value="PRK06701.1"/>
    <property type="match status" value="1"/>
</dbReference>
<dbReference type="OrthoDB" id="9803333at2"/>
<dbReference type="SUPFAM" id="SSF51735">
    <property type="entry name" value="NAD(P)-binding Rossmann-fold domains"/>
    <property type="match status" value="1"/>
</dbReference>
<dbReference type="InterPro" id="IPR036291">
    <property type="entry name" value="NAD(P)-bd_dom_sf"/>
</dbReference>
<dbReference type="CDD" id="cd05355">
    <property type="entry name" value="SDR_c1"/>
    <property type="match status" value="1"/>
</dbReference>
<evidence type="ECO:0000256" key="1">
    <source>
        <dbReference type="ARBA" id="ARBA00006484"/>
    </source>
</evidence>
<dbReference type="AlphaFoldDB" id="A0A1H5JWI9"/>
<keyword evidence="2" id="KW-0560">Oxidoreductase</keyword>
<dbReference type="STRING" id="390640.SAMN04488034_101866"/>
<evidence type="ECO:0000313" key="4">
    <source>
        <dbReference type="EMBL" id="SEE56261.1"/>
    </source>
</evidence>
<gene>
    <name evidence="4" type="ORF">SAMN04488034_101866</name>
</gene>
<dbReference type="RefSeq" id="WP_093112039.1">
    <property type="nucleotide sequence ID" value="NZ_FNGG01000001.1"/>
</dbReference>
<name>A0A1H5JWI9_9FLAO</name>
<dbReference type="InterPro" id="IPR020904">
    <property type="entry name" value="Sc_DH/Rdtase_CS"/>
</dbReference>
<dbReference type="PRINTS" id="PR00081">
    <property type="entry name" value="GDHRDH"/>
</dbReference>
<dbReference type="PANTHER" id="PTHR48107:SF16">
    <property type="entry name" value="NADPH-DEPENDENT ALDEHYDE REDUCTASE 1, CHLOROPLASTIC"/>
    <property type="match status" value="1"/>
</dbReference>
<dbReference type="GO" id="GO:0016614">
    <property type="term" value="F:oxidoreductase activity, acting on CH-OH group of donors"/>
    <property type="evidence" value="ECO:0007669"/>
    <property type="project" value="UniProtKB-ARBA"/>
</dbReference>
<proteinExistence type="inferred from homology"/>
<protein>
    <submittedName>
        <fullName evidence="4">NAD(P)-dependent dehydrogenase, short-chain alcohol dehydrogenase family</fullName>
    </submittedName>
</protein>
<dbReference type="PROSITE" id="PS00061">
    <property type="entry name" value="ADH_SHORT"/>
    <property type="match status" value="1"/>
</dbReference>
<accession>A0A1H5JWI9</accession>
<dbReference type="PANTHER" id="PTHR48107">
    <property type="entry name" value="NADPH-DEPENDENT ALDEHYDE REDUCTASE-LIKE PROTEIN, CHLOROPLASTIC-RELATED"/>
    <property type="match status" value="1"/>
</dbReference>
<dbReference type="EMBL" id="FNUG01000001">
    <property type="protein sequence ID" value="SEE56261.1"/>
    <property type="molecule type" value="Genomic_DNA"/>
</dbReference>
<evidence type="ECO:0000256" key="3">
    <source>
        <dbReference type="SAM" id="MobiDB-lite"/>
    </source>
</evidence>
<keyword evidence="5" id="KW-1185">Reference proteome</keyword>
<sequence length="285" mass="31190">MSKPKDLPKQEQKKQPGEEQKMHPEPEIIRDGYKGSEKLKGKVALITGGDSGIGRSVAVHFATEGAKVAIVYLNEDEDALETKKMVEKAGSECLLLEGDLKDEKFCKKVVQDTVKEFGKLNILVNNAAMQFPKEEPEEVSAGQVRKTFETNIFPYFFTVNEALKHLKEGDTIINTTSVTAYRGSEHLLDYSSTKGAITSFTRSLSKMLADRNIRVNGVAPGPIWTPLIPATFDEKHISEFGKKVPLGRAGQPSEVGPAYVYLACDDSSYVTGQIIHVNGGEVVGA</sequence>
<dbReference type="Gene3D" id="3.40.50.720">
    <property type="entry name" value="NAD(P)-binding Rossmann-like Domain"/>
    <property type="match status" value="1"/>
</dbReference>
<comment type="similarity">
    <text evidence="1">Belongs to the short-chain dehydrogenases/reductases (SDR) family.</text>
</comment>
<evidence type="ECO:0000256" key="2">
    <source>
        <dbReference type="ARBA" id="ARBA00023002"/>
    </source>
</evidence>
<dbReference type="InterPro" id="IPR002347">
    <property type="entry name" value="SDR_fam"/>
</dbReference>
<reference evidence="4 5" key="1">
    <citation type="submission" date="2016-10" db="EMBL/GenBank/DDBJ databases">
        <authorList>
            <person name="de Groot N.N."/>
        </authorList>
    </citation>
    <scope>NUCLEOTIDE SEQUENCE [LARGE SCALE GENOMIC DNA]</scope>
    <source>
        <strain evidence="4 5">DSM 23553</strain>
    </source>
</reference>
<dbReference type="Proteomes" id="UP000199448">
    <property type="component" value="Unassembled WGS sequence"/>
</dbReference>
<organism evidence="4 5">
    <name type="scientific">Salinimicrobium catena</name>
    <dbReference type="NCBI Taxonomy" id="390640"/>
    <lineage>
        <taxon>Bacteria</taxon>
        <taxon>Pseudomonadati</taxon>
        <taxon>Bacteroidota</taxon>
        <taxon>Flavobacteriia</taxon>
        <taxon>Flavobacteriales</taxon>
        <taxon>Flavobacteriaceae</taxon>
        <taxon>Salinimicrobium</taxon>
    </lineage>
</organism>
<feature type="region of interest" description="Disordered" evidence="3">
    <location>
        <begin position="1"/>
        <end position="33"/>
    </location>
</feature>
<dbReference type="Pfam" id="PF13561">
    <property type="entry name" value="adh_short_C2"/>
    <property type="match status" value="1"/>
</dbReference>
<evidence type="ECO:0000313" key="5">
    <source>
        <dbReference type="Proteomes" id="UP000199448"/>
    </source>
</evidence>